<sequence>MQAHESVPLSDPLFPPSRAMSGDGPIPSLIGWGRLRSPGILLDRNCLPTNWRTGARRLIACEIPGQLSKKLQRTDDGLGGLDLARPPDARLDEDHGELERYRRRHRHQRRRGWPQQCPAGHLPSRLDRTANSGRAKAPMFSRFFNIRNGRARLYRAQPTVLPTGRTTPD</sequence>
<dbReference type="Proteomes" id="UP001408356">
    <property type="component" value="Unassembled WGS sequence"/>
</dbReference>
<dbReference type="EMBL" id="JARVKF010000416">
    <property type="protein sequence ID" value="KAK9415410.1"/>
    <property type="molecule type" value="Genomic_DNA"/>
</dbReference>
<evidence type="ECO:0000313" key="2">
    <source>
        <dbReference type="EMBL" id="KAK9415410.1"/>
    </source>
</evidence>
<feature type="region of interest" description="Disordered" evidence="1">
    <location>
        <begin position="1"/>
        <end position="22"/>
    </location>
</feature>
<evidence type="ECO:0000313" key="3">
    <source>
        <dbReference type="Proteomes" id="UP001408356"/>
    </source>
</evidence>
<accession>A0ABR2ULW3</accession>
<name>A0ABR2ULW3_9PEZI</name>
<protein>
    <submittedName>
        <fullName evidence="2">Uncharacterized protein</fullName>
    </submittedName>
</protein>
<evidence type="ECO:0000256" key="1">
    <source>
        <dbReference type="SAM" id="MobiDB-lite"/>
    </source>
</evidence>
<keyword evidence="3" id="KW-1185">Reference proteome</keyword>
<organism evidence="2 3">
    <name type="scientific">Seiridium unicorne</name>
    <dbReference type="NCBI Taxonomy" id="138068"/>
    <lineage>
        <taxon>Eukaryota</taxon>
        <taxon>Fungi</taxon>
        <taxon>Dikarya</taxon>
        <taxon>Ascomycota</taxon>
        <taxon>Pezizomycotina</taxon>
        <taxon>Sordariomycetes</taxon>
        <taxon>Xylariomycetidae</taxon>
        <taxon>Amphisphaeriales</taxon>
        <taxon>Sporocadaceae</taxon>
        <taxon>Seiridium</taxon>
    </lineage>
</organism>
<proteinExistence type="predicted"/>
<feature type="region of interest" description="Disordered" evidence="1">
    <location>
        <begin position="102"/>
        <end position="131"/>
    </location>
</feature>
<comment type="caution">
    <text evidence="2">The sequence shown here is derived from an EMBL/GenBank/DDBJ whole genome shotgun (WGS) entry which is preliminary data.</text>
</comment>
<reference evidence="2 3" key="1">
    <citation type="journal article" date="2024" name="J. Plant Pathol.">
        <title>Sequence and assembly of the genome of Seiridium unicorne, isolate CBS 538.82, causal agent of cypress canker disease.</title>
        <authorList>
            <person name="Scali E."/>
            <person name="Rocca G.D."/>
            <person name="Danti R."/>
            <person name="Garbelotto M."/>
            <person name="Barberini S."/>
            <person name="Baroncelli R."/>
            <person name="Emiliani G."/>
        </authorList>
    </citation>
    <scope>NUCLEOTIDE SEQUENCE [LARGE SCALE GENOMIC DNA]</scope>
    <source>
        <strain evidence="2 3">BM-138-508</strain>
    </source>
</reference>
<feature type="compositionally biased region" description="Basic residues" evidence="1">
    <location>
        <begin position="102"/>
        <end position="112"/>
    </location>
</feature>
<gene>
    <name evidence="2" type="ORF">SUNI508_10434</name>
</gene>